<dbReference type="InterPro" id="IPR037069">
    <property type="entry name" value="AcylCoA_DH/ox_N_sf"/>
</dbReference>
<gene>
    <name evidence="7" type="ORF">V2V91_03680</name>
</gene>
<dbReference type="InterPro" id="IPR046373">
    <property type="entry name" value="Acyl-CoA_Oxase/DH_mid-dom_sf"/>
</dbReference>
<comment type="caution">
    <text evidence="7">The sequence shown here is derived from an EMBL/GenBank/DDBJ whole genome shotgun (WGS) entry which is preliminary data.</text>
</comment>
<organism evidence="7 8">
    <name type="scientific">Microbacterium schleiferi</name>
    <dbReference type="NCBI Taxonomy" id="69362"/>
    <lineage>
        <taxon>Bacteria</taxon>
        <taxon>Bacillati</taxon>
        <taxon>Actinomycetota</taxon>
        <taxon>Actinomycetes</taxon>
        <taxon>Micrococcales</taxon>
        <taxon>Microbacteriaceae</taxon>
        <taxon>Microbacterium</taxon>
    </lineage>
</organism>
<dbReference type="InterPro" id="IPR036250">
    <property type="entry name" value="AcylCo_DH-like_C"/>
</dbReference>
<proteinExistence type="inferred from homology"/>
<feature type="domain" description="Acyl-CoA dehydrogenase/oxidase N-terminal" evidence="6">
    <location>
        <begin position="14"/>
        <end position="108"/>
    </location>
</feature>
<keyword evidence="4" id="KW-0274">FAD</keyword>
<feature type="domain" description="Acyl-CoA dehydrogenase/oxidase C-terminal" evidence="5">
    <location>
        <begin position="237"/>
        <end position="351"/>
    </location>
</feature>
<evidence type="ECO:0000256" key="1">
    <source>
        <dbReference type="ARBA" id="ARBA00001974"/>
    </source>
</evidence>
<dbReference type="EC" id="1.-.-.-" evidence="7"/>
<comment type="similarity">
    <text evidence="2">Belongs to the acyl-CoA dehydrogenase family.</text>
</comment>
<dbReference type="PANTHER" id="PTHR43884">
    <property type="entry name" value="ACYL-COA DEHYDROGENASE"/>
    <property type="match status" value="1"/>
</dbReference>
<dbReference type="RefSeq" id="WP_331790827.1">
    <property type="nucleotide sequence ID" value="NZ_BAAAUO010000005.1"/>
</dbReference>
<dbReference type="PANTHER" id="PTHR43884:SF12">
    <property type="entry name" value="ISOVALERYL-COA DEHYDROGENASE, MITOCHONDRIAL-RELATED"/>
    <property type="match status" value="1"/>
</dbReference>
<dbReference type="InterPro" id="IPR009075">
    <property type="entry name" value="AcylCo_DH/oxidase_C"/>
</dbReference>
<dbReference type="Proteomes" id="UP001351900">
    <property type="component" value="Unassembled WGS sequence"/>
</dbReference>
<evidence type="ECO:0000256" key="4">
    <source>
        <dbReference type="ARBA" id="ARBA00022827"/>
    </source>
</evidence>
<dbReference type="InterPro" id="IPR013786">
    <property type="entry name" value="AcylCoA_DH/ox_N"/>
</dbReference>
<accession>A0ABU7V3P5</accession>
<evidence type="ECO:0000256" key="3">
    <source>
        <dbReference type="ARBA" id="ARBA00022630"/>
    </source>
</evidence>
<dbReference type="PIRSF" id="PIRSF016578">
    <property type="entry name" value="HsaA"/>
    <property type="match status" value="1"/>
</dbReference>
<reference evidence="7 8" key="1">
    <citation type="submission" date="2024-01" db="EMBL/GenBank/DDBJ databases">
        <title>the genome sequence of strain Microbacterium schleiferi NBRC 15075.</title>
        <authorList>
            <person name="Ding Y."/>
            <person name="Zhang G."/>
        </authorList>
    </citation>
    <scope>NUCLEOTIDE SEQUENCE [LARGE SCALE GENOMIC DNA]</scope>
    <source>
        <strain evidence="7 8">NBRC 15075</strain>
    </source>
</reference>
<evidence type="ECO:0000259" key="5">
    <source>
        <dbReference type="Pfam" id="PF00441"/>
    </source>
</evidence>
<evidence type="ECO:0000256" key="2">
    <source>
        <dbReference type="ARBA" id="ARBA00009347"/>
    </source>
</evidence>
<evidence type="ECO:0000313" key="8">
    <source>
        <dbReference type="Proteomes" id="UP001351900"/>
    </source>
</evidence>
<dbReference type="Gene3D" id="1.20.140.10">
    <property type="entry name" value="Butyryl-CoA Dehydrogenase, subunit A, domain 3"/>
    <property type="match status" value="1"/>
</dbReference>
<keyword evidence="8" id="KW-1185">Reference proteome</keyword>
<evidence type="ECO:0000259" key="6">
    <source>
        <dbReference type="Pfam" id="PF02771"/>
    </source>
</evidence>
<dbReference type="CDD" id="cd00567">
    <property type="entry name" value="ACAD"/>
    <property type="match status" value="1"/>
</dbReference>
<dbReference type="EMBL" id="JAZHOV010000002">
    <property type="protein sequence ID" value="MEF2254240.1"/>
    <property type="molecule type" value="Genomic_DNA"/>
</dbReference>
<protein>
    <submittedName>
        <fullName evidence="7">Acyl-CoA dehydrogenase family protein</fullName>
        <ecNumber evidence="7">1.-.-.-</ecNumber>
    </submittedName>
</protein>
<dbReference type="InterPro" id="IPR009100">
    <property type="entry name" value="AcylCoA_DH/oxidase_NM_dom_sf"/>
</dbReference>
<dbReference type="Gene3D" id="2.40.110.10">
    <property type="entry name" value="Butyryl-CoA Dehydrogenase, subunit A, domain 2"/>
    <property type="match status" value="1"/>
</dbReference>
<comment type="cofactor">
    <cofactor evidence="1">
        <name>FAD</name>
        <dbReference type="ChEBI" id="CHEBI:57692"/>
    </cofactor>
</comment>
<sequence length="372" mass="39494">MLTRRSPFAVPAAEQIWIDTVTTLAQEFAATVADDDRDARLPIEHLRALSASGLDAAFLPVEHGGQGLSYVTLAHTVRILAAHHPAVATVWLMHIGAAHALVTMSSPDEAAFFAAELRAGKRFVNALSEPAGGRFFLAPQQNATPAGENWTLTGRKVFVSGSEAADHMLVNTSIEGVPAFFGVTVDDSISFPPIDETVGMRATRSRTVLFENTPLLASRRCGFPPADYANLITVGFGMLSIGIAESAMDAYATAARKSKGGAPSQAENQWVQMETGMLWTQLQAARLFAERVAWLADERSEEAMPAAAESKMLANEVAKQAAAEALRVGGGGSFLLSSPIQRIFRDAQAGALMAYSVPLTQQVVGEAVLADG</sequence>
<dbReference type="GO" id="GO:0016491">
    <property type="term" value="F:oxidoreductase activity"/>
    <property type="evidence" value="ECO:0007669"/>
    <property type="project" value="UniProtKB-KW"/>
</dbReference>
<keyword evidence="7" id="KW-0560">Oxidoreductase</keyword>
<dbReference type="Pfam" id="PF02771">
    <property type="entry name" value="Acyl-CoA_dh_N"/>
    <property type="match status" value="1"/>
</dbReference>
<dbReference type="SUPFAM" id="SSF47203">
    <property type="entry name" value="Acyl-CoA dehydrogenase C-terminal domain-like"/>
    <property type="match status" value="1"/>
</dbReference>
<name>A0ABU7V3P5_9MICO</name>
<evidence type="ECO:0000313" key="7">
    <source>
        <dbReference type="EMBL" id="MEF2254240.1"/>
    </source>
</evidence>
<keyword evidence="3" id="KW-0285">Flavoprotein</keyword>
<dbReference type="Gene3D" id="1.10.540.10">
    <property type="entry name" value="Acyl-CoA dehydrogenase/oxidase, N-terminal domain"/>
    <property type="match status" value="1"/>
</dbReference>
<dbReference type="SUPFAM" id="SSF56645">
    <property type="entry name" value="Acyl-CoA dehydrogenase NM domain-like"/>
    <property type="match status" value="1"/>
</dbReference>
<dbReference type="Pfam" id="PF00441">
    <property type="entry name" value="Acyl-CoA_dh_1"/>
    <property type="match status" value="1"/>
</dbReference>